<evidence type="ECO:0000259" key="14">
    <source>
        <dbReference type="PROSITE" id="PS50109"/>
    </source>
</evidence>
<dbReference type="Gene3D" id="3.30.565.10">
    <property type="entry name" value="Histidine kinase-like ATPase, C-terminal domain"/>
    <property type="match status" value="1"/>
</dbReference>
<evidence type="ECO:0000313" key="16">
    <source>
        <dbReference type="EMBL" id="RKW69509.1"/>
    </source>
</evidence>
<dbReference type="FunFam" id="3.30.565.10:FF:000006">
    <property type="entry name" value="Sensor histidine kinase WalK"/>
    <property type="match status" value="1"/>
</dbReference>
<name>A0A496PFK6_9MICC</name>
<dbReference type="Gene3D" id="1.10.287.130">
    <property type="match status" value="1"/>
</dbReference>
<feature type="domain" description="Histidine kinase" evidence="14">
    <location>
        <begin position="258"/>
        <end position="482"/>
    </location>
</feature>
<dbReference type="PANTHER" id="PTHR45436:SF5">
    <property type="entry name" value="SENSOR HISTIDINE KINASE TRCS"/>
    <property type="match status" value="1"/>
</dbReference>
<protein>
    <recommendedName>
        <fullName evidence="4">histidine kinase</fullName>
        <ecNumber evidence="4">2.7.13.3</ecNumber>
    </recommendedName>
</protein>
<dbReference type="SUPFAM" id="SSF158472">
    <property type="entry name" value="HAMP domain-like"/>
    <property type="match status" value="1"/>
</dbReference>
<dbReference type="AlphaFoldDB" id="A0A496PFK6"/>
<dbReference type="InterPro" id="IPR003660">
    <property type="entry name" value="HAMP_dom"/>
</dbReference>
<dbReference type="InterPro" id="IPR050428">
    <property type="entry name" value="TCS_sensor_his_kinase"/>
</dbReference>
<evidence type="ECO:0000256" key="12">
    <source>
        <dbReference type="SAM" id="MobiDB-lite"/>
    </source>
</evidence>
<dbReference type="GO" id="GO:0005886">
    <property type="term" value="C:plasma membrane"/>
    <property type="evidence" value="ECO:0007669"/>
    <property type="project" value="UniProtKB-SubCell"/>
</dbReference>
<evidence type="ECO:0000256" key="13">
    <source>
        <dbReference type="SAM" id="SignalP"/>
    </source>
</evidence>
<organism evidence="16 17">
    <name type="scientific">Galactobacter caseinivorans</name>
    <dbReference type="NCBI Taxonomy" id="2676123"/>
    <lineage>
        <taxon>Bacteria</taxon>
        <taxon>Bacillati</taxon>
        <taxon>Actinomycetota</taxon>
        <taxon>Actinomycetes</taxon>
        <taxon>Micrococcales</taxon>
        <taxon>Micrococcaceae</taxon>
        <taxon>Galactobacter</taxon>
    </lineage>
</organism>
<dbReference type="GO" id="GO:0000155">
    <property type="term" value="F:phosphorelay sensor kinase activity"/>
    <property type="evidence" value="ECO:0007669"/>
    <property type="project" value="InterPro"/>
</dbReference>
<dbReference type="PANTHER" id="PTHR45436">
    <property type="entry name" value="SENSOR HISTIDINE KINASE YKOH"/>
    <property type="match status" value="1"/>
</dbReference>
<dbReference type="InterPro" id="IPR003594">
    <property type="entry name" value="HATPase_dom"/>
</dbReference>
<dbReference type="SMART" id="SM00387">
    <property type="entry name" value="HATPase_c"/>
    <property type="match status" value="1"/>
</dbReference>
<keyword evidence="10" id="KW-0902">Two-component regulatory system</keyword>
<comment type="cofactor">
    <cofactor evidence="2">
        <name>a divalent metal cation</name>
        <dbReference type="ChEBI" id="CHEBI:60240"/>
    </cofactor>
</comment>
<keyword evidence="13" id="KW-0732">Signal</keyword>
<evidence type="ECO:0000256" key="2">
    <source>
        <dbReference type="ARBA" id="ARBA00001968"/>
    </source>
</evidence>
<dbReference type="InterPro" id="IPR004358">
    <property type="entry name" value="Sig_transdc_His_kin-like_C"/>
</dbReference>
<dbReference type="PROSITE" id="PS50885">
    <property type="entry name" value="HAMP"/>
    <property type="match status" value="1"/>
</dbReference>
<dbReference type="Gene3D" id="6.10.340.10">
    <property type="match status" value="1"/>
</dbReference>
<dbReference type="RefSeq" id="WP_121486080.1">
    <property type="nucleotide sequence ID" value="NZ_QQXL01000009.1"/>
</dbReference>
<dbReference type="Pfam" id="PF00672">
    <property type="entry name" value="HAMP"/>
    <property type="match status" value="1"/>
</dbReference>
<dbReference type="SMART" id="SM00304">
    <property type="entry name" value="HAMP"/>
    <property type="match status" value="1"/>
</dbReference>
<feature type="signal peptide" evidence="13">
    <location>
        <begin position="1"/>
        <end position="34"/>
    </location>
</feature>
<comment type="catalytic activity">
    <reaction evidence="1">
        <text>ATP + protein L-histidine = ADP + protein N-phospho-L-histidine.</text>
        <dbReference type="EC" id="2.7.13.3"/>
    </reaction>
</comment>
<dbReference type="InterPro" id="IPR005467">
    <property type="entry name" value="His_kinase_dom"/>
</dbReference>
<dbReference type="InterPro" id="IPR036890">
    <property type="entry name" value="HATPase_C_sf"/>
</dbReference>
<feature type="compositionally biased region" description="Acidic residues" evidence="12">
    <location>
        <begin position="485"/>
        <end position="499"/>
    </location>
</feature>
<evidence type="ECO:0000256" key="1">
    <source>
        <dbReference type="ARBA" id="ARBA00000085"/>
    </source>
</evidence>
<dbReference type="InterPro" id="IPR036097">
    <property type="entry name" value="HisK_dim/P_sf"/>
</dbReference>
<evidence type="ECO:0000256" key="6">
    <source>
        <dbReference type="ARBA" id="ARBA00022679"/>
    </source>
</evidence>
<evidence type="ECO:0000256" key="5">
    <source>
        <dbReference type="ARBA" id="ARBA00022553"/>
    </source>
</evidence>
<dbReference type="Pfam" id="PF00512">
    <property type="entry name" value="HisKA"/>
    <property type="match status" value="1"/>
</dbReference>
<reference evidence="16 17" key="1">
    <citation type="submission" date="2018-07" db="EMBL/GenBank/DDBJ databases">
        <title>Arthrobacter sp. nov., isolated from raw cow's milk with high bacterial count.</title>
        <authorList>
            <person name="Hahne J."/>
            <person name="Isele D."/>
            <person name="Lipski A."/>
        </authorList>
    </citation>
    <scope>NUCLEOTIDE SEQUENCE [LARGE SCALE GENOMIC DNA]</scope>
    <source>
        <strain evidence="16 17">JZ R-183</strain>
    </source>
</reference>
<dbReference type="SMART" id="SM00388">
    <property type="entry name" value="HisKA"/>
    <property type="match status" value="1"/>
</dbReference>
<dbReference type="PRINTS" id="PR00344">
    <property type="entry name" value="BCTRLSENSOR"/>
</dbReference>
<evidence type="ECO:0000259" key="15">
    <source>
        <dbReference type="PROSITE" id="PS50885"/>
    </source>
</evidence>
<keyword evidence="8 16" id="KW-0418">Kinase</keyword>
<dbReference type="GO" id="GO:0005509">
    <property type="term" value="F:calcium ion binding"/>
    <property type="evidence" value="ECO:0007669"/>
    <property type="project" value="UniProtKB-ARBA"/>
</dbReference>
<dbReference type="CDD" id="cd00082">
    <property type="entry name" value="HisKA"/>
    <property type="match status" value="1"/>
</dbReference>
<evidence type="ECO:0000256" key="11">
    <source>
        <dbReference type="ARBA" id="ARBA00023136"/>
    </source>
</evidence>
<feature type="region of interest" description="Disordered" evidence="12">
    <location>
        <begin position="462"/>
        <end position="556"/>
    </location>
</feature>
<keyword evidence="9" id="KW-1133">Transmembrane helix</keyword>
<dbReference type="CDD" id="cd06225">
    <property type="entry name" value="HAMP"/>
    <property type="match status" value="1"/>
</dbReference>
<keyword evidence="5" id="KW-0597">Phosphoprotein</keyword>
<proteinExistence type="predicted"/>
<feature type="domain" description="HAMP" evidence="15">
    <location>
        <begin position="190"/>
        <end position="243"/>
    </location>
</feature>
<accession>A0A496PFK6</accession>
<evidence type="ECO:0000256" key="3">
    <source>
        <dbReference type="ARBA" id="ARBA00004236"/>
    </source>
</evidence>
<dbReference type="CDD" id="cd00075">
    <property type="entry name" value="HATPase"/>
    <property type="match status" value="1"/>
</dbReference>
<feature type="compositionally biased region" description="Basic and acidic residues" evidence="12">
    <location>
        <begin position="520"/>
        <end position="556"/>
    </location>
</feature>
<dbReference type="SUPFAM" id="SSF47384">
    <property type="entry name" value="Homodimeric domain of signal transducing histidine kinase"/>
    <property type="match status" value="1"/>
</dbReference>
<keyword evidence="11" id="KW-0472">Membrane</keyword>
<dbReference type="Proteomes" id="UP000273119">
    <property type="component" value="Unassembled WGS sequence"/>
</dbReference>
<dbReference type="InterPro" id="IPR003661">
    <property type="entry name" value="HisK_dim/P_dom"/>
</dbReference>
<dbReference type="FunFam" id="1.10.287.130:FF:000001">
    <property type="entry name" value="Two-component sensor histidine kinase"/>
    <property type="match status" value="1"/>
</dbReference>
<dbReference type="EMBL" id="QQXL01000009">
    <property type="protein sequence ID" value="RKW69509.1"/>
    <property type="molecule type" value="Genomic_DNA"/>
</dbReference>
<evidence type="ECO:0000256" key="9">
    <source>
        <dbReference type="ARBA" id="ARBA00022989"/>
    </source>
</evidence>
<dbReference type="SUPFAM" id="SSF55874">
    <property type="entry name" value="ATPase domain of HSP90 chaperone/DNA topoisomerase II/histidine kinase"/>
    <property type="match status" value="1"/>
</dbReference>
<keyword evidence="7" id="KW-0812">Transmembrane</keyword>
<comment type="caution">
    <text evidence="16">The sequence shown here is derived from an EMBL/GenBank/DDBJ whole genome shotgun (WGS) entry which is preliminary data.</text>
</comment>
<evidence type="ECO:0000313" key="17">
    <source>
        <dbReference type="Proteomes" id="UP000273119"/>
    </source>
</evidence>
<comment type="subcellular location">
    <subcellularLocation>
        <location evidence="3">Cell membrane</location>
    </subcellularLocation>
</comment>
<evidence type="ECO:0000256" key="10">
    <source>
        <dbReference type="ARBA" id="ARBA00023012"/>
    </source>
</evidence>
<feature type="chain" id="PRO_5019769075" description="histidine kinase" evidence="13">
    <location>
        <begin position="35"/>
        <end position="556"/>
    </location>
</feature>
<sequence length="556" mass="59122">MTRLFRHISLRTKLVALMAALMMAGILATAWATAQSTKAALVGQIDVDLRAAYTDLGSAMQTAVAKDRDAIAPAGGRTADFYASLYDTSGELLFAKPAYANTRDTPAVGSVTPAVVSQHKRAPFTVRGTDPGSRGWRVLVVPASGDAGSVLVAWPLQDTTENVERATASILLTGTLATMVMSLIGYAVTTRSFRPLRRVERTAASIAQGNLSGRIEEFPIETEVGRLSYSLNAMLAQIEAAFRAKAASETKMRRFIQDASHELRTPLVTIRGYSELYRHGGIPAGEPLDQSMGRIEAEAKRMTQLVEDLLTLARLDEERPLEPAPVDLLVLANDAVADARVNAPDRVVRLVGVDGNPPESAPTVGDEPKLRQVVVNLMTNALRYTPEGTPIEVAVGVRPVISGRSDSVIALVDHGDGIPPADAQRIFERFYRADSSRQRETGGTGLGLAIVAAIAKQHDGGIRLTDTPGGGATMSLHVPYVPQEPEPDTDAADAADVPDDAASPSTRPLALLRNTFTRRASKEGAAKDSASKEGTAKDGAREDADAKRPEDGPPAV</sequence>
<gene>
    <name evidence="16" type="ORF">DWQ67_12845</name>
</gene>
<dbReference type="Pfam" id="PF02518">
    <property type="entry name" value="HATPase_c"/>
    <property type="match status" value="1"/>
</dbReference>
<dbReference type="EC" id="2.7.13.3" evidence="4"/>
<evidence type="ECO:0000256" key="4">
    <source>
        <dbReference type="ARBA" id="ARBA00012438"/>
    </source>
</evidence>
<evidence type="ECO:0000256" key="7">
    <source>
        <dbReference type="ARBA" id="ARBA00022692"/>
    </source>
</evidence>
<keyword evidence="17" id="KW-1185">Reference proteome</keyword>
<keyword evidence="6" id="KW-0808">Transferase</keyword>
<evidence type="ECO:0000256" key="8">
    <source>
        <dbReference type="ARBA" id="ARBA00022777"/>
    </source>
</evidence>
<dbReference type="PROSITE" id="PS50109">
    <property type="entry name" value="HIS_KIN"/>
    <property type="match status" value="1"/>
</dbReference>